<dbReference type="EMBL" id="ML001996">
    <property type="protein sequence ID" value="RKO82855.1"/>
    <property type="molecule type" value="Genomic_DNA"/>
</dbReference>
<dbReference type="SMART" id="SM00165">
    <property type="entry name" value="UBA"/>
    <property type="match status" value="1"/>
</dbReference>
<evidence type="ECO:0000256" key="1">
    <source>
        <dbReference type="SAM" id="MobiDB-lite"/>
    </source>
</evidence>
<dbReference type="Proteomes" id="UP000269721">
    <property type="component" value="Unassembled WGS sequence"/>
</dbReference>
<dbReference type="SMART" id="SM00727">
    <property type="entry name" value="STI1"/>
    <property type="match status" value="2"/>
</dbReference>
<dbReference type="PROSITE" id="PS50030">
    <property type="entry name" value="UBA"/>
    <property type="match status" value="1"/>
</dbReference>
<dbReference type="PANTHER" id="PTHR10677">
    <property type="entry name" value="UBIQUILIN"/>
    <property type="match status" value="1"/>
</dbReference>
<feature type="domain" description="UBA" evidence="2">
    <location>
        <begin position="252"/>
        <end position="297"/>
    </location>
</feature>
<keyword evidence="4" id="KW-1185">Reference proteome</keyword>
<protein>
    <recommendedName>
        <fullName evidence="2">UBA domain-containing protein</fullName>
    </recommendedName>
</protein>
<dbReference type="GO" id="GO:0005829">
    <property type="term" value="C:cytosol"/>
    <property type="evidence" value="ECO:0007669"/>
    <property type="project" value="TreeGrafter"/>
</dbReference>
<dbReference type="InterPro" id="IPR006636">
    <property type="entry name" value="STI1_HS-bd"/>
</dbReference>
<dbReference type="GO" id="GO:0031593">
    <property type="term" value="F:polyubiquitin modification-dependent protein binding"/>
    <property type="evidence" value="ECO:0007669"/>
    <property type="project" value="TreeGrafter"/>
</dbReference>
<dbReference type="Gene3D" id="1.10.8.10">
    <property type="entry name" value="DNA helicase RuvA subunit, C-terminal domain"/>
    <property type="match status" value="1"/>
</dbReference>
<dbReference type="Pfam" id="PF22562">
    <property type="entry name" value="UBA_7"/>
    <property type="match status" value="1"/>
</dbReference>
<sequence length="302" mass="29738">MVRGAGSRPAASPSVASPAAAATSTSTSTTTSTTTASSTASAAPNPFAANPLLAALGGGGGVSGAASGVNPFAAWGGMGGMGGGGGIPGSGPIAGMDPALVSNLMQNPAFASSVSQLMANPQFMESMIASNPQLNHMMTPQVREMMSSEEFRSMLSNPAVIQSMMQLAPLMGGMGGQQPGGGFGANPYASMFGGGSPAVSPAIGSTPSTSPTSGAPGASPLLNPAMLQMLMGMNGLGMGGAGAGATPATPSQPPEELYQVQLTQLQEMGFYDAAQNLRALTLVRGNVEAAVEWLFAHPPGTM</sequence>
<accession>A0A4P9VVK1</accession>
<organism evidence="3 4">
    <name type="scientific">Blyttiomyces helicus</name>
    <dbReference type="NCBI Taxonomy" id="388810"/>
    <lineage>
        <taxon>Eukaryota</taxon>
        <taxon>Fungi</taxon>
        <taxon>Fungi incertae sedis</taxon>
        <taxon>Chytridiomycota</taxon>
        <taxon>Chytridiomycota incertae sedis</taxon>
        <taxon>Chytridiomycetes</taxon>
        <taxon>Chytridiomycetes incertae sedis</taxon>
        <taxon>Blyttiomyces</taxon>
    </lineage>
</organism>
<reference evidence="4" key="1">
    <citation type="journal article" date="2018" name="Nat. Microbiol.">
        <title>Leveraging single-cell genomics to expand the fungal tree of life.</title>
        <authorList>
            <person name="Ahrendt S.R."/>
            <person name="Quandt C.A."/>
            <person name="Ciobanu D."/>
            <person name="Clum A."/>
            <person name="Salamov A."/>
            <person name="Andreopoulos B."/>
            <person name="Cheng J.F."/>
            <person name="Woyke T."/>
            <person name="Pelin A."/>
            <person name="Henrissat B."/>
            <person name="Reynolds N.K."/>
            <person name="Benny G.L."/>
            <person name="Smith M.E."/>
            <person name="James T.Y."/>
            <person name="Grigoriev I.V."/>
        </authorList>
    </citation>
    <scope>NUCLEOTIDE SEQUENCE [LARGE SCALE GENOMIC DNA]</scope>
</reference>
<dbReference type="InterPro" id="IPR015940">
    <property type="entry name" value="UBA"/>
</dbReference>
<dbReference type="PANTHER" id="PTHR10677:SF3">
    <property type="entry name" value="FI07626P-RELATED"/>
    <property type="match status" value="1"/>
</dbReference>
<dbReference type="SUPFAM" id="SSF46934">
    <property type="entry name" value="UBA-like"/>
    <property type="match status" value="1"/>
</dbReference>
<dbReference type="GO" id="GO:0006511">
    <property type="term" value="P:ubiquitin-dependent protein catabolic process"/>
    <property type="evidence" value="ECO:0007669"/>
    <property type="project" value="TreeGrafter"/>
</dbReference>
<gene>
    <name evidence="3" type="ORF">BDK51DRAFT_43659</name>
</gene>
<dbReference type="InterPro" id="IPR009060">
    <property type="entry name" value="UBA-like_sf"/>
</dbReference>
<evidence type="ECO:0000313" key="4">
    <source>
        <dbReference type="Proteomes" id="UP000269721"/>
    </source>
</evidence>
<evidence type="ECO:0000259" key="2">
    <source>
        <dbReference type="PROSITE" id="PS50030"/>
    </source>
</evidence>
<evidence type="ECO:0000313" key="3">
    <source>
        <dbReference type="EMBL" id="RKO82855.1"/>
    </source>
</evidence>
<proteinExistence type="predicted"/>
<dbReference type="OrthoDB" id="267397at2759"/>
<name>A0A4P9VVK1_9FUNG</name>
<dbReference type="InterPro" id="IPR015496">
    <property type="entry name" value="Ubiquilin"/>
</dbReference>
<feature type="region of interest" description="Disordered" evidence="1">
    <location>
        <begin position="1"/>
        <end position="44"/>
    </location>
</feature>
<dbReference type="AlphaFoldDB" id="A0A4P9VVK1"/>